<name>A0A1E5WMF7_9POAL</name>
<evidence type="ECO:0000313" key="2">
    <source>
        <dbReference type="EMBL" id="OEL38601.1"/>
    </source>
</evidence>
<dbReference type="Proteomes" id="UP000095767">
    <property type="component" value="Unassembled WGS sequence"/>
</dbReference>
<gene>
    <name evidence="2" type="ORF">BAE44_0000380</name>
</gene>
<dbReference type="AlphaFoldDB" id="A0A1E5WMF7"/>
<organism evidence="2 3">
    <name type="scientific">Dichanthelium oligosanthes</name>
    <dbReference type="NCBI Taxonomy" id="888268"/>
    <lineage>
        <taxon>Eukaryota</taxon>
        <taxon>Viridiplantae</taxon>
        <taxon>Streptophyta</taxon>
        <taxon>Embryophyta</taxon>
        <taxon>Tracheophyta</taxon>
        <taxon>Spermatophyta</taxon>
        <taxon>Magnoliopsida</taxon>
        <taxon>Liliopsida</taxon>
        <taxon>Poales</taxon>
        <taxon>Poaceae</taxon>
        <taxon>PACMAD clade</taxon>
        <taxon>Panicoideae</taxon>
        <taxon>Panicodae</taxon>
        <taxon>Paniceae</taxon>
        <taxon>Dichantheliinae</taxon>
        <taxon>Dichanthelium</taxon>
    </lineage>
</organism>
<feature type="compositionally biased region" description="Low complexity" evidence="1">
    <location>
        <begin position="1"/>
        <end position="33"/>
    </location>
</feature>
<sequence length="327" mass="35103">MPAATTPGSSTTSRARGSTPRTESRTTATASSSVPGRMLREAIRVQPRDAAVGAPPLALRSSPDVEAPGIPRLRPRRVAALRGAPGSSRAGLRRRRMAAGGMATVPVDVAGVLVKDRAMAGKGVHAGRRGGRDLVGVDDGFSEIHPPTSMALRHLPARSTLRAFPWLSLLDDAYREIKSPIDRAKCYNDVQSFLGRSEKRVYFAAIHRSGISLEQLQGSVFRRSKSKGRTSKDNSGYCSSLVGPEAMKPVLSAGGAIIVEEEGFVLGPSVKKKLYFFIGLRLDAIEYCRTGASMDRSSPLGQQGLHMKSKAQALHCIHRMLRALPGR</sequence>
<comment type="caution">
    <text evidence="2">The sequence shown here is derived from an EMBL/GenBank/DDBJ whole genome shotgun (WGS) entry which is preliminary data.</text>
</comment>
<dbReference type="EMBL" id="LWDX02001179">
    <property type="protein sequence ID" value="OEL38601.1"/>
    <property type="molecule type" value="Genomic_DNA"/>
</dbReference>
<keyword evidence="3" id="KW-1185">Reference proteome</keyword>
<reference evidence="2 3" key="1">
    <citation type="submission" date="2016-09" db="EMBL/GenBank/DDBJ databases">
        <title>The draft genome of Dichanthelium oligosanthes: A C3 panicoid grass species.</title>
        <authorList>
            <person name="Studer A.J."/>
            <person name="Schnable J.C."/>
            <person name="Brutnell T.P."/>
        </authorList>
    </citation>
    <scope>NUCLEOTIDE SEQUENCE [LARGE SCALE GENOMIC DNA]</scope>
    <source>
        <strain evidence="3">cv. Kellogg 1175</strain>
        <tissue evidence="2">Leaf</tissue>
    </source>
</reference>
<accession>A0A1E5WMF7</accession>
<evidence type="ECO:0000256" key="1">
    <source>
        <dbReference type="SAM" id="MobiDB-lite"/>
    </source>
</evidence>
<protein>
    <submittedName>
        <fullName evidence="2">Uncharacterized protein</fullName>
    </submittedName>
</protein>
<feature type="region of interest" description="Disordered" evidence="1">
    <location>
        <begin position="1"/>
        <end position="38"/>
    </location>
</feature>
<proteinExistence type="predicted"/>
<evidence type="ECO:0000313" key="3">
    <source>
        <dbReference type="Proteomes" id="UP000095767"/>
    </source>
</evidence>